<organism evidence="1">
    <name type="scientific">uncultured Pleomorphomonas sp</name>
    <dbReference type="NCBI Taxonomy" id="442121"/>
    <lineage>
        <taxon>Bacteria</taxon>
        <taxon>Pseudomonadati</taxon>
        <taxon>Pseudomonadota</taxon>
        <taxon>Alphaproteobacteria</taxon>
        <taxon>Hyphomicrobiales</taxon>
        <taxon>Pleomorphomonadaceae</taxon>
        <taxon>Pleomorphomonas</taxon>
        <taxon>environmental samples</taxon>
    </lineage>
</organism>
<dbReference type="EMBL" id="FMJD01000013">
    <property type="protein sequence ID" value="SCM78762.1"/>
    <property type="molecule type" value="Genomic_DNA"/>
</dbReference>
<gene>
    <name evidence="1" type="ORF">KL86PLE_90067</name>
</gene>
<dbReference type="AlphaFoldDB" id="A0A212LMK1"/>
<sequence>MTRPASAGGRARTIRRSPRTGLARLTELRVLAGRPFTLRRARPRVGGRRILSSAFARERANDGV</sequence>
<accession>A0A212LMK1</accession>
<protein>
    <submittedName>
        <fullName evidence="1">Uncharacterized protein</fullName>
    </submittedName>
</protein>
<evidence type="ECO:0000313" key="1">
    <source>
        <dbReference type="EMBL" id="SCM78762.1"/>
    </source>
</evidence>
<proteinExistence type="predicted"/>
<name>A0A212LMK1_9HYPH</name>
<reference evidence="1" key="1">
    <citation type="submission" date="2016-08" db="EMBL/GenBank/DDBJ databases">
        <authorList>
            <person name="Seilhamer J.J."/>
        </authorList>
    </citation>
    <scope>NUCLEOTIDE SEQUENCE</scope>
    <source>
        <strain evidence="1">86</strain>
    </source>
</reference>